<name>A0A6M3ME57_9ZZZZ</name>
<organism evidence="2">
    <name type="scientific">viral metagenome</name>
    <dbReference type="NCBI Taxonomy" id="1070528"/>
    <lineage>
        <taxon>unclassified sequences</taxon>
        <taxon>metagenomes</taxon>
        <taxon>organismal metagenomes</taxon>
    </lineage>
</organism>
<accession>A0A6M3ME57</accession>
<protein>
    <recommendedName>
        <fullName evidence="3">Tail protein</fullName>
    </recommendedName>
</protein>
<gene>
    <name evidence="1" type="ORF">MM171A00514_0031</name>
    <name evidence="2" type="ORF">MM171B00578_0019</name>
</gene>
<dbReference type="EMBL" id="MT143691">
    <property type="protein sequence ID" value="QJB00395.1"/>
    <property type="molecule type" value="Genomic_DNA"/>
</dbReference>
<reference evidence="2" key="1">
    <citation type="submission" date="2020-03" db="EMBL/GenBank/DDBJ databases">
        <title>The deep terrestrial virosphere.</title>
        <authorList>
            <person name="Holmfeldt K."/>
            <person name="Nilsson E."/>
            <person name="Simone D."/>
            <person name="Lopez-Fernandez M."/>
            <person name="Wu X."/>
            <person name="de Brujin I."/>
            <person name="Lundin D."/>
            <person name="Andersson A."/>
            <person name="Bertilsson S."/>
            <person name="Dopson M."/>
        </authorList>
    </citation>
    <scope>NUCLEOTIDE SEQUENCE</scope>
    <source>
        <strain evidence="1">MM171A00514</strain>
        <strain evidence="2">MM171B00578</strain>
    </source>
</reference>
<evidence type="ECO:0008006" key="3">
    <source>
        <dbReference type="Google" id="ProtNLM"/>
    </source>
</evidence>
<evidence type="ECO:0000313" key="2">
    <source>
        <dbReference type="EMBL" id="QJB03735.1"/>
    </source>
</evidence>
<proteinExistence type="predicted"/>
<sequence>MTDIKYDQVSHVDIGFDDANVDNYVGITNVVFFAEKVVSPDGDLVDPLSMINSVIPGGVHQNHKYWELTLQLDTNWYEDVGTPENYWAYNEMTETGVAASRAIKDTLANSAIEYFVVHIRKHDGTLLKYTYADEDTDVLWCIGEVSEISNETGVRRQTTTFTFICLQEKAEAAGAAVADDADEGAGKIKRIQSVGTNSDTTTNVLSFRDEFIMKMTPQFIPNTYKGVGLKQDEKYRHLTVVLDSETDVFDEMLKIESAQIAAATEFEVVFVMDDAAGTTEKWAYTVANTYMSKREEGRADDTSGRNTTEYHFLTYGAKTVTQA</sequence>
<evidence type="ECO:0000313" key="1">
    <source>
        <dbReference type="EMBL" id="QJB00395.1"/>
    </source>
</evidence>
<dbReference type="EMBL" id="MT143858">
    <property type="protein sequence ID" value="QJB03735.1"/>
    <property type="molecule type" value="Genomic_DNA"/>
</dbReference>
<dbReference type="AlphaFoldDB" id="A0A6M3ME57"/>